<feature type="domain" description="Rhodopsin" evidence="8">
    <location>
        <begin position="41"/>
        <end position="180"/>
    </location>
</feature>
<dbReference type="InterPro" id="IPR049326">
    <property type="entry name" value="Rhodopsin_dom_fungi"/>
</dbReference>
<evidence type="ECO:0000256" key="6">
    <source>
        <dbReference type="SAM" id="MobiDB-lite"/>
    </source>
</evidence>
<dbReference type="AlphaFoldDB" id="A0A4Q4TT01"/>
<sequence>MSAGNSTAAIIDPERAAESNTVWIIAVVTVFHALALLCVGLRVYAKIWATRAPWWDDVFIVCSAICAIGGWVVFIIQIPHGLGKHQDTIERAHYKIFQHAAFWQSVISATTSLMFLKISIALTLLRLGFSRWYRWSIWAIIFASICFFISGIFTFFFFCRPLEGFWDQSLKPVCTSHRLSLYQPNPLGVDLLTKHKGLTCSSCAPIRVLVRGGLSNTIFNIASDVALASLPVPVVWRLKMDRRTRLYVIGILSLGYLAVAMGIVKGFYQFSYGSTEDKTLYAAPSYSTSAAGDVNSTTVHKAYNSGDWIIAACAASLKPLFRRILKLPSSAYNKYNHNYNDISASSRHKSVGLVTIGGTGAMPQQKPGGRTAPGDNDTDSERSNFYAATAAGNTAASASAGLYQHKSDGSTSEEMILPHNLKPAHDLQSRKLDTQLDIQLDPYEITKLNGSQRVNPISRQWPGLVEGL</sequence>
<protein>
    <recommendedName>
        <fullName evidence="8">Rhodopsin domain-containing protein</fullName>
    </recommendedName>
</protein>
<feature type="transmembrane region" description="Helical" evidence="7">
    <location>
        <begin position="137"/>
        <end position="158"/>
    </location>
</feature>
<dbReference type="Proteomes" id="UP000293360">
    <property type="component" value="Unassembled WGS sequence"/>
</dbReference>
<feature type="transmembrane region" description="Helical" evidence="7">
    <location>
        <begin position="248"/>
        <end position="268"/>
    </location>
</feature>
<name>A0A4Q4TT01_9PEZI</name>
<keyword evidence="4 7" id="KW-0472">Membrane</keyword>
<dbReference type="PANTHER" id="PTHR33048">
    <property type="entry name" value="PTH11-LIKE INTEGRAL MEMBRANE PROTEIN (AFU_ORTHOLOGUE AFUA_5G11245)"/>
    <property type="match status" value="1"/>
</dbReference>
<evidence type="ECO:0000259" key="8">
    <source>
        <dbReference type="Pfam" id="PF20684"/>
    </source>
</evidence>
<keyword evidence="10" id="KW-1185">Reference proteome</keyword>
<dbReference type="OrthoDB" id="5022096at2759"/>
<proteinExistence type="inferred from homology"/>
<feature type="transmembrane region" description="Helical" evidence="7">
    <location>
        <begin position="22"/>
        <end position="45"/>
    </location>
</feature>
<dbReference type="InterPro" id="IPR052337">
    <property type="entry name" value="SAT4-like"/>
</dbReference>
<dbReference type="STRING" id="155417.A0A4Q4TT01"/>
<keyword evidence="2 7" id="KW-0812">Transmembrane</keyword>
<feature type="transmembrane region" description="Helical" evidence="7">
    <location>
        <begin position="100"/>
        <end position="125"/>
    </location>
</feature>
<gene>
    <name evidence="9" type="ORF">DL764_000566</name>
</gene>
<comment type="similarity">
    <text evidence="5">Belongs to the SAT4 family.</text>
</comment>
<evidence type="ECO:0000256" key="2">
    <source>
        <dbReference type="ARBA" id="ARBA00022692"/>
    </source>
</evidence>
<organism evidence="9 10">
    <name type="scientific">Monosporascus ibericus</name>
    <dbReference type="NCBI Taxonomy" id="155417"/>
    <lineage>
        <taxon>Eukaryota</taxon>
        <taxon>Fungi</taxon>
        <taxon>Dikarya</taxon>
        <taxon>Ascomycota</taxon>
        <taxon>Pezizomycotina</taxon>
        <taxon>Sordariomycetes</taxon>
        <taxon>Xylariomycetidae</taxon>
        <taxon>Xylariales</taxon>
        <taxon>Xylariales incertae sedis</taxon>
        <taxon>Monosporascus</taxon>
    </lineage>
</organism>
<comment type="subcellular location">
    <subcellularLocation>
        <location evidence="1">Membrane</location>
        <topology evidence="1">Multi-pass membrane protein</topology>
    </subcellularLocation>
</comment>
<accession>A0A4Q4TT01</accession>
<dbReference type="Pfam" id="PF20684">
    <property type="entry name" value="Fung_rhodopsin"/>
    <property type="match status" value="2"/>
</dbReference>
<evidence type="ECO:0000313" key="9">
    <source>
        <dbReference type="EMBL" id="RYP10596.1"/>
    </source>
</evidence>
<dbReference type="EMBL" id="QJNU01000016">
    <property type="protein sequence ID" value="RYP10596.1"/>
    <property type="molecule type" value="Genomic_DNA"/>
</dbReference>
<dbReference type="PANTHER" id="PTHR33048:SF167">
    <property type="entry name" value="INTEGRAL MEMBRANE PROTEIN"/>
    <property type="match status" value="1"/>
</dbReference>
<evidence type="ECO:0000313" key="10">
    <source>
        <dbReference type="Proteomes" id="UP000293360"/>
    </source>
</evidence>
<feature type="domain" description="Rhodopsin" evidence="8">
    <location>
        <begin position="214"/>
        <end position="322"/>
    </location>
</feature>
<evidence type="ECO:0000256" key="5">
    <source>
        <dbReference type="ARBA" id="ARBA00038359"/>
    </source>
</evidence>
<reference evidence="9 10" key="1">
    <citation type="submission" date="2018-06" db="EMBL/GenBank/DDBJ databases">
        <title>Complete Genomes of Monosporascus.</title>
        <authorList>
            <person name="Robinson A.J."/>
            <person name="Natvig D.O."/>
        </authorList>
    </citation>
    <scope>NUCLEOTIDE SEQUENCE [LARGE SCALE GENOMIC DNA]</scope>
    <source>
        <strain evidence="9 10">CBS 110550</strain>
    </source>
</reference>
<evidence type="ECO:0000256" key="7">
    <source>
        <dbReference type="SAM" id="Phobius"/>
    </source>
</evidence>
<comment type="caution">
    <text evidence="9">The sequence shown here is derived from an EMBL/GenBank/DDBJ whole genome shotgun (WGS) entry which is preliminary data.</text>
</comment>
<evidence type="ECO:0000256" key="1">
    <source>
        <dbReference type="ARBA" id="ARBA00004141"/>
    </source>
</evidence>
<feature type="transmembrane region" description="Helical" evidence="7">
    <location>
        <begin position="57"/>
        <end position="80"/>
    </location>
</feature>
<evidence type="ECO:0000256" key="3">
    <source>
        <dbReference type="ARBA" id="ARBA00022989"/>
    </source>
</evidence>
<keyword evidence="3 7" id="KW-1133">Transmembrane helix</keyword>
<evidence type="ECO:0000256" key="4">
    <source>
        <dbReference type="ARBA" id="ARBA00023136"/>
    </source>
</evidence>
<dbReference type="GO" id="GO:0016020">
    <property type="term" value="C:membrane"/>
    <property type="evidence" value="ECO:0007669"/>
    <property type="project" value="UniProtKB-SubCell"/>
</dbReference>
<feature type="region of interest" description="Disordered" evidence="6">
    <location>
        <begin position="359"/>
        <end position="382"/>
    </location>
</feature>